<proteinExistence type="predicted"/>
<dbReference type="KEGG" id="ehn:H9Q80_07835"/>
<dbReference type="InterPro" id="IPR025420">
    <property type="entry name" value="DUF4143"/>
</dbReference>
<dbReference type="Pfam" id="PF13635">
    <property type="entry name" value="DUF4143"/>
    <property type="match status" value="1"/>
</dbReference>
<feature type="domain" description="DUF4143" evidence="1">
    <location>
        <begin position="72"/>
        <end position="230"/>
    </location>
</feature>
<keyword evidence="3" id="KW-1185">Reference proteome</keyword>
<dbReference type="EMBL" id="CP060636">
    <property type="protein sequence ID" value="QNM13839.1"/>
    <property type="molecule type" value="Genomic_DNA"/>
</dbReference>
<dbReference type="Proteomes" id="UP000515856">
    <property type="component" value="Chromosome"/>
</dbReference>
<accession>A0A7G9GSQ7</accession>
<dbReference type="AlphaFoldDB" id="A0A7G9GSQ7"/>
<sequence>MAKDEESLITMIKTCYEEKKPMPDVWHLKAVQYYKEYVLCGGMPAVVLSYLTQSPISYDMIQQNIINAYLADMAKYATPSEAMKIRSCFQSIPEQLSKDNHKFQYKIIEKGATKSKYQDAIEWLMDSGLIIKVSKIKNNLLPMKCYADSDFFKIYMSDTGLLSNLYGLDMSVFIKDEYAIFKGGLTENYVAQQLKTKGYDACYYESNGIAEIDFMITKSHQVIPMEVKASFNTKSKSLKMYMDKYQPEYAIRCSLKNFGNKDGVLYLPLYALFCL</sequence>
<protein>
    <submittedName>
        <fullName evidence="2">DUF4143 domain-containing protein</fullName>
    </submittedName>
</protein>
<organism evidence="2 3">
    <name type="scientific">[Eubacterium] hominis</name>
    <dbReference type="NCBI Taxonomy" id="2764325"/>
    <lineage>
        <taxon>Bacteria</taxon>
        <taxon>Bacillati</taxon>
        <taxon>Bacillota</taxon>
        <taxon>Erysipelotrichia</taxon>
        <taxon>Erysipelotrichales</taxon>
        <taxon>Erysipelotrichaceae</taxon>
        <taxon>Amedibacillus</taxon>
    </lineage>
</organism>
<reference evidence="2 3" key="1">
    <citation type="submission" date="2020-08" db="EMBL/GenBank/DDBJ databases">
        <authorList>
            <person name="Liu C."/>
            <person name="Sun Q."/>
        </authorList>
    </citation>
    <scope>NUCLEOTIDE SEQUENCE [LARGE SCALE GENOMIC DNA]</scope>
    <source>
        <strain evidence="2 3">NSJ-61</strain>
    </source>
</reference>
<name>A0A7G9GSQ7_9FIRM</name>
<evidence type="ECO:0000259" key="1">
    <source>
        <dbReference type="Pfam" id="PF13635"/>
    </source>
</evidence>
<evidence type="ECO:0000313" key="2">
    <source>
        <dbReference type="EMBL" id="QNM13839.1"/>
    </source>
</evidence>
<dbReference type="PANTHER" id="PTHR33295:SF7">
    <property type="entry name" value="ATPASE"/>
    <property type="match status" value="1"/>
</dbReference>
<dbReference type="PANTHER" id="PTHR33295">
    <property type="entry name" value="ATPASE"/>
    <property type="match status" value="1"/>
</dbReference>
<dbReference type="RefSeq" id="WP_117451333.1">
    <property type="nucleotide sequence ID" value="NZ_CP060636.1"/>
</dbReference>
<gene>
    <name evidence="2" type="ORF">H9Q80_07835</name>
</gene>
<evidence type="ECO:0000313" key="3">
    <source>
        <dbReference type="Proteomes" id="UP000515856"/>
    </source>
</evidence>